<dbReference type="Gene3D" id="1.25.40.10">
    <property type="entry name" value="Tetratricopeptide repeat domain"/>
    <property type="match status" value="1"/>
</dbReference>
<dbReference type="SUPFAM" id="SSF48452">
    <property type="entry name" value="TPR-like"/>
    <property type="match status" value="1"/>
</dbReference>
<gene>
    <name evidence="2" type="ORF">K4G66_17040</name>
</gene>
<accession>A0AA49GGE2</accession>
<evidence type="ECO:0000256" key="1">
    <source>
        <dbReference type="SAM" id="SignalP"/>
    </source>
</evidence>
<dbReference type="SMART" id="SM00028">
    <property type="entry name" value="TPR"/>
    <property type="match status" value="2"/>
</dbReference>
<dbReference type="InterPro" id="IPR011990">
    <property type="entry name" value="TPR-like_helical_dom_sf"/>
</dbReference>
<dbReference type="EMBL" id="CP120682">
    <property type="protein sequence ID" value="WKN34087.1"/>
    <property type="molecule type" value="Genomic_DNA"/>
</dbReference>
<evidence type="ECO:0008006" key="3">
    <source>
        <dbReference type="Google" id="ProtNLM"/>
    </source>
</evidence>
<organism evidence="2">
    <name type="scientific">Roseihalotalea indica</name>
    <dbReference type="NCBI Taxonomy" id="2867963"/>
    <lineage>
        <taxon>Bacteria</taxon>
        <taxon>Pseudomonadati</taxon>
        <taxon>Bacteroidota</taxon>
        <taxon>Cytophagia</taxon>
        <taxon>Cytophagales</taxon>
        <taxon>Catalimonadaceae</taxon>
        <taxon>Roseihalotalea</taxon>
    </lineage>
</organism>
<name>A0AA49GGE2_9BACT</name>
<evidence type="ECO:0000313" key="2">
    <source>
        <dbReference type="EMBL" id="WKN34087.1"/>
    </source>
</evidence>
<keyword evidence="1" id="KW-0732">Signal</keyword>
<reference evidence="2" key="2">
    <citation type="journal article" date="2024" name="Antonie Van Leeuwenhoek">
        <title>Roseihalotalea indica gen. nov., sp. nov., a halophilic Bacteroidetes from mesopelagic Southwest Indian Ocean with higher carbohydrate metabolic potential.</title>
        <authorList>
            <person name="Chen B."/>
            <person name="Zhang M."/>
            <person name="Lin D."/>
            <person name="Ye J."/>
            <person name="Tang K."/>
        </authorList>
    </citation>
    <scope>NUCLEOTIDE SEQUENCE</scope>
    <source>
        <strain evidence="2">TK19036</strain>
    </source>
</reference>
<sequence>MKNKFSIAFLALLLCACASYYQVNEKFNRSFEDGDLERAEKVLDGSKKASEGKAKLLYNLNRGVIASLQGKFEESNTFLEKAYELGEDLRNNYLNTAASLLVNPMVSYYTGEDHELLLLHYYKALNYLQMGDTESALVECRRMNIKLNKFSDKYKGGLFGAEGKYHRDAFVHTLMGLIYDADRDYNNAFIAYRNAVDIYREDYLPLFGLDAPEQLQQDLLRIAHLMGFTNELQRYEKLLGKTYKPSSHEGGELVFFWNNGLGPVKSEWSLNFALIRGRGGAMMFKNEELGWSLPFAVSSDEEYEQKGLDDLNIIRVAFPKYTERTPHFTKATLQMPDRSFLVLEKAEDVNAIAFQSLQQRMFKEFSTSLLRVALKKASEYSVRQQNDNLGAVIGIVNAITERADTRNWQTIPHAIHYTRAALPTGEQTVQLSINGRNATEQKHELTYQIRKNRTTFGAFHSLEAQPSYPTYLSY</sequence>
<feature type="chain" id="PRO_5041237285" description="Tetratricopeptide repeat protein" evidence="1">
    <location>
        <begin position="22"/>
        <end position="474"/>
    </location>
</feature>
<reference evidence="2" key="1">
    <citation type="journal article" date="2023" name="Comput. Struct. Biotechnol. J.">
        <title>Discovery of a novel marine Bacteroidetes with a rich repertoire of carbohydrate-active enzymes.</title>
        <authorList>
            <person name="Chen B."/>
            <person name="Liu G."/>
            <person name="Chen Q."/>
            <person name="Wang H."/>
            <person name="Liu L."/>
            <person name="Tang K."/>
        </authorList>
    </citation>
    <scope>NUCLEOTIDE SEQUENCE</scope>
    <source>
        <strain evidence="2">TK19036</strain>
    </source>
</reference>
<protein>
    <recommendedName>
        <fullName evidence="3">Tetratricopeptide repeat protein</fullName>
    </recommendedName>
</protein>
<dbReference type="PROSITE" id="PS51257">
    <property type="entry name" value="PROKAR_LIPOPROTEIN"/>
    <property type="match status" value="1"/>
</dbReference>
<dbReference type="AlphaFoldDB" id="A0AA49GGE2"/>
<feature type="signal peptide" evidence="1">
    <location>
        <begin position="1"/>
        <end position="21"/>
    </location>
</feature>
<dbReference type="InterPro" id="IPR019734">
    <property type="entry name" value="TPR_rpt"/>
</dbReference>
<proteinExistence type="predicted"/>